<accession>A0A0B6YIB1</accession>
<name>A0A0B6YIB1_9EUPU</name>
<evidence type="ECO:0000313" key="1">
    <source>
        <dbReference type="EMBL" id="CEK55541.1"/>
    </source>
</evidence>
<dbReference type="EMBL" id="HACG01008676">
    <property type="protein sequence ID" value="CEK55541.1"/>
    <property type="molecule type" value="Transcribed_RNA"/>
</dbReference>
<proteinExistence type="predicted"/>
<reference evidence="1" key="1">
    <citation type="submission" date="2014-12" db="EMBL/GenBank/DDBJ databases">
        <title>Insight into the proteome of Arion vulgaris.</title>
        <authorList>
            <person name="Aradska J."/>
            <person name="Bulat T."/>
            <person name="Smidak R."/>
            <person name="Sarate P."/>
            <person name="Gangsoo J."/>
            <person name="Sialana F."/>
            <person name="Bilban M."/>
            <person name="Lubec G."/>
        </authorList>
    </citation>
    <scope>NUCLEOTIDE SEQUENCE</scope>
    <source>
        <tissue evidence="1">Skin</tissue>
    </source>
</reference>
<protein>
    <submittedName>
        <fullName evidence="1">Uncharacterized protein</fullName>
    </submittedName>
</protein>
<sequence length="88" mass="10040">CEKKVVSGNPVYNYTLINPQPNQCSSCRANNKTLSFLATNNSTDNGVVSQCQDNRLVPLTEVCWSREERKYYSLNTQWKVNDKIYGCV</sequence>
<dbReference type="AlphaFoldDB" id="A0A0B6YIB1"/>
<feature type="non-terminal residue" evidence="1">
    <location>
        <position position="88"/>
    </location>
</feature>
<organism evidence="1">
    <name type="scientific">Arion vulgaris</name>
    <dbReference type="NCBI Taxonomy" id="1028688"/>
    <lineage>
        <taxon>Eukaryota</taxon>
        <taxon>Metazoa</taxon>
        <taxon>Spiralia</taxon>
        <taxon>Lophotrochozoa</taxon>
        <taxon>Mollusca</taxon>
        <taxon>Gastropoda</taxon>
        <taxon>Heterobranchia</taxon>
        <taxon>Euthyneura</taxon>
        <taxon>Panpulmonata</taxon>
        <taxon>Eupulmonata</taxon>
        <taxon>Stylommatophora</taxon>
        <taxon>Helicina</taxon>
        <taxon>Arionoidea</taxon>
        <taxon>Arionidae</taxon>
        <taxon>Arion</taxon>
    </lineage>
</organism>
<gene>
    <name evidence="1" type="primary">ORF25465</name>
</gene>
<feature type="non-terminal residue" evidence="1">
    <location>
        <position position="1"/>
    </location>
</feature>